<protein>
    <recommendedName>
        <fullName evidence="2">Carboxypeptidase regulatory-like domain-containing protein</fullName>
    </recommendedName>
</protein>
<evidence type="ECO:0000313" key="1">
    <source>
        <dbReference type="EMBL" id="GAI54805.1"/>
    </source>
</evidence>
<evidence type="ECO:0008006" key="2">
    <source>
        <dbReference type="Google" id="ProtNLM"/>
    </source>
</evidence>
<proteinExistence type="predicted"/>
<dbReference type="InterPro" id="IPR008969">
    <property type="entry name" value="CarboxyPept-like_regulatory"/>
</dbReference>
<reference evidence="1" key="1">
    <citation type="journal article" date="2014" name="Front. Microbiol.">
        <title>High frequency of phylogenetically diverse reductive dehalogenase-homologous genes in deep subseafloor sedimentary metagenomes.</title>
        <authorList>
            <person name="Kawai M."/>
            <person name="Futagami T."/>
            <person name="Toyoda A."/>
            <person name="Takaki Y."/>
            <person name="Nishi S."/>
            <person name="Hori S."/>
            <person name="Arai W."/>
            <person name="Tsubouchi T."/>
            <person name="Morono Y."/>
            <person name="Uchiyama I."/>
            <person name="Ito T."/>
            <person name="Fujiyama A."/>
            <person name="Inagaki F."/>
            <person name="Takami H."/>
        </authorList>
    </citation>
    <scope>NUCLEOTIDE SEQUENCE</scope>
    <source>
        <strain evidence="1">Expedition CK06-06</strain>
    </source>
</reference>
<name>X1QV72_9ZZZZ</name>
<sequence length="126" mass="13932">MTKDRKKAAIGIGLVALIGVIAIAATWKRKLPTPPPGFANLYGHATNKITGEPVVGVGTVYQDYDTETDKYDFITNGQGYYEIRNMLVEVDVTKMVIYAEGYMTYTNENVPIIEGNNELNVQMIPV</sequence>
<dbReference type="EMBL" id="BARV01036521">
    <property type="protein sequence ID" value="GAI54805.1"/>
    <property type="molecule type" value="Genomic_DNA"/>
</dbReference>
<dbReference type="SUPFAM" id="SSF49464">
    <property type="entry name" value="Carboxypeptidase regulatory domain-like"/>
    <property type="match status" value="1"/>
</dbReference>
<comment type="caution">
    <text evidence="1">The sequence shown here is derived from an EMBL/GenBank/DDBJ whole genome shotgun (WGS) entry which is preliminary data.</text>
</comment>
<organism evidence="1">
    <name type="scientific">marine sediment metagenome</name>
    <dbReference type="NCBI Taxonomy" id="412755"/>
    <lineage>
        <taxon>unclassified sequences</taxon>
        <taxon>metagenomes</taxon>
        <taxon>ecological metagenomes</taxon>
    </lineage>
</organism>
<dbReference type="AlphaFoldDB" id="X1QV72"/>
<gene>
    <name evidence="1" type="ORF">S06H3_56736</name>
</gene>
<accession>X1QV72</accession>